<dbReference type="InterPro" id="IPR005693">
    <property type="entry name" value="Mce"/>
</dbReference>
<dbReference type="Pfam" id="PF02470">
    <property type="entry name" value="MlaD"/>
    <property type="match status" value="1"/>
</dbReference>
<dbReference type="SUPFAM" id="SSF58100">
    <property type="entry name" value="Bacterial hemolysins"/>
    <property type="match status" value="1"/>
</dbReference>
<dbReference type="Gene3D" id="1.10.287.950">
    <property type="entry name" value="Methyl-accepting chemotaxis protein"/>
    <property type="match status" value="1"/>
</dbReference>
<dbReference type="Proteomes" id="UP001165663">
    <property type="component" value="Unassembled WGS sequence"/>
</dbReference>
<evidence type="ECO:0000313" key="5">
    <source>
        <dbReference type="EMBL" id="GLB84820.1"/>
    </source>
</evidence>
<dbReference type="InterPro" id="IPR052336">
    <property type="entry name" value="MlaD_Phospholipid_Transporter"/>
</dbReference>
<evidence type="ECO:0000259" key="4">
    <source>
        <dbReference type="Pfam" id="PF11887"/>
    </source>
</evidence>
<feature type="compositionally biased region" description="Pro residues" evidence="1">
    <location>
        <begin position="442"/>
        <end position="481"/>
    </location>
</feature>
<dbReference type="EMBL" id="BRXE01000062">
    <property type="protein sequence ID" value="GLB84820.1"/>
    <property type="molecule type" value="Genomic_DNA"/>
</dbReference>
<dbReference type="NCBIfam" id="TIGR00996">
    <property type="entry name" value="Mtu_fam_mce"/>
    <property type="match status" value="1"/>
</dbReference>
<dbReference type="Pfam" id="PF11887">
    <property type="entry name" value="Mce4_CUP1"/>
    <property type="match status" value="1"/>
</dbReference>
<feature type="domain" description="Mammalian cell entry C-terminal" evidence="4">
    <location>
        <begin position="119"/>
        <end position="294"/>
    </location>
</feature>
<dbReference type="AlphaFoldDB" id="A0AA37PVS4"/>
<dbReference type="InterPro" id="IPR003399">
    <property type="entry name" value="Mce/MlaD"/>
</dbReference>
<keyword evidence="2" id="KW-0472">Membrane</keyword>
<protein>
    <submittedName>
        <fullName evidence="5">Mammalian cell entry protein</fullName>
    </submittedName>
</protein>
<dbReference type="GO" id="GO:0005576">
    <property type="term" value="C:extracellular region"/>
    <property type="evidence" value="ECO:0007669"/>
    <property type="project" value="TreeGrafter"/>
</dbReference>
<reference evidence="5" key="1">
    <citation type="submission" date="2022-07" db="EMBL/GenBank/DDBJ databases">
        <title>Mycobacterium kiyosense sp. nov., scotochromogenic slow-glowing species isolated from respiratory specimens.</title>
        <authorList>
            <person name="Fukano H."/>
            <person name="Kazumi Y."/>
            <person name="Sakagami N."/>
            <person name="Ato M."/>
            <person name="Mitarai S."/>
            <person name="Hoshino Y."/>
        </authorList>
    </citation>
    <scope>NUCLEOTIDE SEQUENCE</scope>
    <source>
        <strain evidence="5">SRL2020-028</strain>
    </source>
</reference>
<dbReference type="PANTHER" id="PTHR33371:SF4">
    <property type="entry name" value="INTERMEMBRANE PHOSPHOLIPID TRANSPORT SYSTEM BINDING PROTEIN MLAD"/>
    <property type="match status" value="1"/>
</dbReference>
<evidence type="ECO:0000259" key="3">
    <source>
        <dbReference type="Pfam" id="PF02470"/>
    </source>
</evidence>
<sequence length="489" mass="50546">MTGPRRLGSKGLRTITIVALVAALVGGAYVLFSAGGGGRKVTAYFTSAVGLYPGDQVRVLGVPVGKIESIEPQDKRVVIVMKVSDDVKIPRDAKAVIISPNLVAARFIQLTPAYTGGAVLPEGAVIDLTRTGVPVEWDEVKEALTQLSVSLSPAAGEMQGPLGAAINQAANTLDGNGQSFHSALTELAQVAGRLGDSRSDIFSTVKNLQVLVDALSQSNEQIVQFAGHVASVSQVLADSSRDLDQTLGTLNQALSDVRGFLQENNSNLIETVNQLKDFTQTLSDQSDNIEQVLHVAGPGISNFYNIYDPAQGTLNGLLSLPNFLNPVQFICGGSFDTAGGPSAPDYYRRAEICRERLGPVLRRLTVNYPPIMFHPINTITAYKGQIIYDTPATQAKAETPVPELTWIPAPGSGRPAPSNVTDLQSLLNPPAAPAPAAGSPPGFGPAPGPAAAPGPGPAAAPGPAAPAAAPGPLPGPAPGPLPAEQGGGR</sequence>
<dbReference type="InterPro" id="IPR024516">
    <property type="entry name" value="Mce_C"/>
</dbReference>
<dbReference type="RefSeq" id="WP_238305095.1">
    <property type="nucleotide sequence ID" value="NZ_BRXE01000062.1"/>
</dbReference>
<comment type="caution">
    <text evidence="5">The sequence shown here is derived from an EMBL/GenBank/DDBJ whole genome shotgun (WGS) entry which is preliminary data.</text>
</comment>
<feature type="compositionally biased region" description="Polar residues" evidence="1">
    <location>
        <begin position="418"/>
        <end position="427"/>
    </location>
</feature>
<proteinExistence type="predicted"/>
<dbReference type="PANTHER" id="PTHR33371">
    <property type="entry name" value="INTERMEMBRANE PHOSPHOLIPID TRANSPORT SYSTEM BINDING PROTEIN MLAD-RELATED"/>
    <property type="match status" value="1"/>
</dbReference>
<feature type="region of interest" description="Disordered" evidence="1">
    <location>
        <begin position="395"/>
        <end position="489"/>
    </location>
</feature>
<evidence type="ECO:0000256" key="2">
    <source>
        <dbReference type="SAM" id="Phobius"/>
    </source>
</evidence>
<keyword evidence="2" id="KW-0812">Transmembrane</keyword>
<accession>A0AA37PVS4</accession>
<keyword evidence="2" id="KW-1133">Transmembrane helix</keyword>
<organism evidence="5 6">
    <name type="scientific">Mycobacterium kiyosense</name>
    <dbReference type="NCBI Taxonomy" id="2871094"/>
    <lineage>
        <taxon>Bacteria</taxon>
        <taxon>Bacillati</taxon>
        <taxon>Actinomycetota</taxon>
        <taxon>Actinomycetes</taxon>
        <taxon>Mycobacteriales</taxon>
        <taxon>Mycobacteriaceae</taxon>
        <taxon>Mycobacterium</taxon>
    </lineage>
</organism>
<feature type="transmembrane region" description="Helical" evidence="2">
    <location>
        <begin position="12"/>
        <end position="32"/>
    </location>
</feature>
<feature type="domain" description="Mce/MlaD" evidence="3">
    <location>
        <begin position="38"/>
        <end position="112"/>
    </location>
</feature>
<gene>
    <name evidence="5" type="primary">mce4D</name>
    <name evidence="5" type="ORF">SRL2020028_40760</name>
</gene>
<evidence type="ECO:0000313" key="6">
    <source>
        <dbReference type="Proteomes" id="UP001165663"/>
    </source>
</evidence>
<evidence type="ECO:0000256" key="1">
    <source>
        <dbReference type="SAM" id="MobiDB-lite"/>
    </source>
</evidence>
<name>A0AA37PVS4_9MYCO</name>